<dbReference type="Gene3D" id="1.10.3060.10">
    <property type="entry name" value="Helical scaffold and wing domains of SecA"/>
    <property type="match status" value="1"/>
</dbReference>
<dbReference type="NCBIfam" id="NF009538">
    <property type="entry name" value="PRK12904.1"/>
    <property type="match status" value="1"/>
</dbReference>
<dbReference type="PROSITE" id="PS51192">
    <property type="entry name" value="HELICASE_ATP_BIND_1"/>
    <property type="match status" value="1"/>
</dbReference>
<keyword evidence="6 15" id="KW-0963">Cytoplasm</keyword>
<evidence type="ECO:0000256" key="8">
    <source>
        <dbReference type="ARBA" id="ARBA00022741"/>
    </source>
</evidence>
<feature type="compositionally biased region" description="Basic residues" evidence="17">
    <location>
        <begin position="989"/>
        <end position="999"/>
    </location>
</feature>
<dbReference type="FunFam" id="1.10.3060.10:FF:000003">
    <property type="entry name" value="Protein translocase subunit SecA"/>
    <property type="match status" value="1"/>
</dbReference>
<evidence type="ECO:0000256" key="16">
    <source>
        <dbReference type="RuleBase" id="RU003874"/>
    </source>
</evidence>
<dbReference type="PANTHER" id="PTHR30612">
    <property type="entry name" value="SECA INNER MEMBRANE COMPONENT OF SEC PROTEIN SECRETION SYSTEM"/>
    <property type="match status" value="1"/>
</dbReference>
<dbReference type="FunFam" id="3.40.50.300:FF:000334">
    <property type="entry name" value="Protein translocase subunit SecA"/>
    <property type="match status" value="1"/>
</dbReference>
<keyword evidence="12 15" id="KW-1278">Translocase</keyword>
<evidence type="ECO:0000256" key="3">
    <source>
        <dbReference type="ARBA" id="ARBA00007650"/>
    </source>
</evidence>
<evidence type="ECO:0000256" key="7">
    <source>
        <dbReference type="ARBA" id="ARBA00022723"/>
    </source>
</evidence>
<dbReference type="Gene3D" id="3.40.50.300">
    <property type="entry name" value="P-loop containing nucleotide triphosphate hydrolases"/>
    <property type="match status" value="2"/>
</dbReference>
<dbReference type="HAMAP" id="MF_01382">
    <property type="entry name" value="SecA"/>
    <property type="match status" value="1"/>
</dbReference>
<dbReference type="InterPro" id="IPR004027">
    <property type="entry name" value="SEC_C_motif"/>
</dbReference>
<dbReference type="SMART" id="SM00958">
    <property type="entry name" value="SecA_PP_bind"/>
    <property type="match status" value="1"/>
</dbReference>
<feature type="binding site" evidence="15">
    <location>
        <position position="103"/>
    </location>
    <ligand>
        <name>ATP</name>
        <dbReference type="ChEBI" id="CHEBI:30616"/>
    </ligand>
</feature>
<dbReference type="Pfam" id="PF02810">
    <property type="entry name" value="SEC-C"/>
    <property type="match status" value="1"/>
</dbReference>
<dbReference type="InterPro" id="IPR020937">
    <property type="entry name" value="SecA_CS"/>
</dbReference>
<dbReference type="InterPro" id="IPR000185">
    <property type="entry name" value="SecA"/>
</dbReference>
<feature type="binding site" evidence="15">
    <location>
        <begin position="121"/>
        <end position="125"/>
    </location>
    <ligand>
        <name>ATP</name>
        <dbReference type="ChEBI" id="CHEBI:30616"/>
    </ligand>
</feature>
<dbReference type="Gene3D" id="3.10.450.50">
    <property type="match status" value="1"/>
</dbReference>
<evidence type="ECO:0000256" key="15">
    <source>
        <dbReference type="HAMAP-Rule" id="MF_01382"/>
    </source>
</evidence>
<dbReference type="CDD" id="cd18803">
    <property type="entry name" value="SF2_C_secA"/>
    <property type="match status" value="1"/>
</dbReference>
<evidence type="ECO:0000256" key="11">
    <source>
        <dbReference type="ARBA" id="ARBA00022927"/>
    </source>
</evidence>
<dbReference type="EMBL" id="CP121196">
    <property type="protein sequence ID" value="XBH19308.1"/>
    <property type="molecule type" value="Genomic_DNA"/>
</dbReference>
<dbReference type="Pfam" id="PF07517">
    <property type="entry name" value="SecA_DEAD"/>
    <property type="match status" value="1"/>
</dbReference>
<evidence type="ECO:0000256" key="1">
    <source>
        <dbReference type="ARBA" id="ARBA00001947"/>
    </source>
</evidence>
<feature type="compositionally biased region" description="Basic and acidic residues" evidence="17">
    <location>
        <begin position="969"/>
        <end position="979"/>
    </location>
</feature>
<evidence type="ECO:0000313" key="20">
    <source>
        <dbReference type="EMBL" id="XBH19308.1"/>
    </source>
</evidence>
<dbReference type="GO" id="GO:0046872">
    <property type="term" value="F:metal ion binding"/>
    <property type="evidence" value="ECO:0007669"/>
    <property type="project" value="UniProtKB-KW"/>
</dbReference>
<dbReference type="Gene3D" id="3.90.1440.10">
    <property type="entry name" value="SecA, preprotein cross-linking domain"/>
    <property type="match status" value="1"/>
</dbReference>
<keyword evidence="5 15" id="KW-1003">Cell membrane</keyword>
<comment type="subcellular location">
    <subcellularLocation>
        <location evidence="15">Cell membrane</location>
        <topology evidence="15">Peripheral membrane protein</topology>
        <orientation evidence="15">Cytoplasmic side</orientation>
    </subcellularLocation>
    <subcellularLocation>
        <location evidence="15">Cytoplasm</location>
    </subcellularLocation>
    <subcellularLocation>
        <location evidence="2">Membrane</location>
        <topology evidence="2">Peripheral membrane protein</topology>
    </subcellularLocation>
    <text evidence="15">Distribution is 50-50.</text>
</comment>
<dbReference type="GO" id="GO:0005524">
    <property type="term" value="F:ATP binding"/>
    <property type="evidence" value="ECO:0007669"/>
    <property type="project" value="UniProtKB-UniRule"/>
</dbReference>
<dbReference type="Pfam" id="PF21090">
    <property type="entry name" value="P-loop_SecA"/>
    <property type="match status" value="1"/>
</dbReference>
<gene>
    <name evidence="15 20" type="primary">secA</name>
    <name evidence="20" type="ORF">P8935_08315</name>
</gene>
<feature type="region of interest" description="Disordered" evidence="17">
    <location>
        <begin position="883"/>
        <end position="931"/>
    </location>
</feature>
<feature type="binding site" evidence="15">
    <location>
        <position position="522"/>
    </location>
    <ligand>
        <name>ATP</name>
        <dbReference type="ChEBI" id="CHEBI:30616"/>
    </ligand>
</feature>
<dbReference type="PROSITE" id="PS01312">
    <property type="entry name" value="SECA"/>
    <property type="match status" value="1"/>
</dbReference>
<dbReference type="Pfam" id="PF01043">
    <property type="entry name" value="SecA_PP_bind"/>
    <property type="match status" value="1"/>
</dbReference>
<dbReference type="GO" id="GO:0031522">
    <property type="term" value="C:cell envelope Sec protein transport complex"/>
    <property type="evidence" value="ECO:0007669"/>
    <property type="project" value="TreeGrafter"/>
</dbReference>
<feature type="compositionally biased region" description="Basic and acidic residues" evidence="17">
    <location>
        <begin position="946"/>
        <end position="956"/>
    </location>
</feature>
<evidence type="ECO:0000256" key="10">
    <source>
        <dbReference type="ARBA" id="ARBA00022840"/>
    </source>
</evidence>
<dbReference type="InterPro" id="IPR044722">
    <property type="entry name" value="SecA_SF2_C"/>
</dbReference>
<evidence type="ECO:0000256" key="2">
    <source>
        <dbReference type="ARBA" id="ARBA00004170"/>
    </source>
</evidence>
<comment type="cofactor">
    <cofactor evidence="1">
        <name>Zn(2+)</name>
        <dbReference type="ChEBI" id="CHEBI:29105"/>
    </cofactor>
</comment>
<comment type="similarity">
    <text evidence="3 15 16">Belongs to the SecA family.</text>
</comment>
<keyword evidence="14 15" id="KW-0472">Membrane</keyword>
<evidence type="ECO:0000256" key="4">
    <source>
        <dbReference type="ARBA" id="ARBA00022448"/>
    </source>
</evidence>
<feature type="region of interest" description="Disordered" evidence="17">
    <location>
        <begin position="946"/>
        <end position="999"/>
    </location>
</feature>
<accession>A0AAU7DPW7</accession>
<keyword evidence="4 15" id="KW-0813">Transport</keyword>
<proteinExistence type="inferred from homology"/>
<dbReference type="PRINTS" id="PR00906">
    <property type="entry name" value="SECA"/>
</dbReference>
<dbReference type="AlphaFoldDB" id="A0AAU7DPW7"/>
<dbReference type="Pfam" id="PF07516">
    <property type="entry name" value="SecA_SW"/>
    <property type="match status" value="1"/>
</dbReference>
<sequence>MFFDKALTKVFGTANERAIKKLLPVVSQIGTFEPEMEKLSDEQLRAKTFDFRARIAAKLQNLTDPEEIKTAERAALDEILPEAFAVVREAGWRAVHMRHFDVQLIGGMVLHQGKISEMKTGEGKTLVATLACYLNALAGHGVHVVTVNDYLAKRDAEWMGKIYEFLGLTVGVIVHDLSDDERRAAYAADITYGTNNEFGFDYLRDNMKFEIKDCVQRGHYYAIVDEVDSILIDEARTPLIISGPTDQTTDKYARVKKIIPVLELGEEIDSLEGKTFTGDYFVDEKHRTIGVTDEGWVTIEKALGIDNIASAENWELKHYVETAIKAHSLYKRDVDYVVKDGEVIIVDTFTGRLMPGRRWSDGLHQSIEAKEGVVIRKEDQTLATITFQNYFRLYKKLSGMTGTAETEAAEFEKIYKLEIVVIPTNKPMLRKENADVVYRTEKEKFKAAADDIGILHETQQPVLVGTVSIEKSERLSAILQRKGIRHVVLNAKQHEREAEFVAQAGRLGMVTIATNMAGRGTDILLGGNPEFMARQEMVKQGRARALSVAEGAINPMAPAGFQRFYYQGQEFEVSEPDWNATFSVHNEAAQKEHEEVIDKGGLFILGTERHESRRIDNQLRGRAGRQGDPGASRFYLSLEDDLMRIFAKQWVSTLLEKLGMEEGVPIESKMISNRIEAAQKAVESQNFESRKHLLEYDDVMNKQREAVYGLRRQLLEGVDQRELILEDYVGGILSGILDEFAPEDKHPDQWNLKGMDEKLVGQFGLSLAAANIKPQELARHELGDAIFEKLKEQYEQKEHILSAPQMRYHERMVMLSVIDGLWKDHLLAMDHLKEGIGLRGYAQQDPLVAYKRESFDMFEAMMARFQEDTVRFLFRMQILGPDGRPIDAPPEPRRVVPPAPPVASADQLSLNGDRQPSLRDGAQPPREITIPTRAPSTTIDQLEKEFARKKQRELEAATRAGAGNGTEASQRRTGEKVGRNDPCPCGSGKKYKKCHGAEA</sequence>
<protein>
    <recommendedName>
        <fullName evidence="15 16">Protein translocase subunit SecA</fullName>
        <ecNumber evidence="15">7.4.2.8</ecNumber>
    </recommendedName>
</protein>
<dbReference type="InterPro" id="IPR036266">
    <property type="entry name" value="SecA_Wing/Scaffold_sf"/>
</dbReference>
<evidence type="ECO:0000259" key="18">
    <source>
        <dbReference type="PROSITE" id="PS51192"/>
    </source>
</evidence>
<dbReference type="FunFam" id="3.90.1440.10:FF:000002">
    <property type="entry name" value="Protein translocase subunit SecA"/>
    <property type="match status" value="1"/>
</dbReference>
<dbReference type="InterPro" id="IPR036670">
    <property type="entry name" value="SecA_X-link_sf"/>
</dbReference>
<dbReference type="SMART" id="SM00957">
    <property type="entry name" value="SecA_DEAD"/>
    <property type="match status" value="1"/>
</dbReference>
<evidence type="ECO:0000256" key="12">
    <source>
        <dbReference type="ARBA" id="ARBA00022967"/>
    </source>
</evidence>
<keyword evidence="13 15" id="KW-0811">Translocation</keyword>
<evidence type="ECO:0000256" key="6">
    <source>
        <dbReference type="ARBA" id="ARBA00022490"/>
    </source>
</evidence>
<evidence type="ECO:0000256" key="13">
    <source>
        <dbReference type="ARBA" id="ARBA00023010"/>
    </source>
</evidence>
<dbReference type="GO" id="GO:0008564">
    <property type="term" value="F:protein-exporting ATPase activity"/>
    <property type="evidence" value="ECO:0007669"/>
    <property type="project" value="UniProtKB-EC"/>
</dbReference>
<feature type="domain" description="SecA family profile" evidence="19">
    <location>
        <begin position="4"/>
        <end position="667"/>
    </location>
</feature>
<dbReference type="SUPFAM" id="SSF52540">
    <property type="entry name" value="P-loop containing nucleoside triphosphate hydrolases"/>
    <property type="match status" value="2"/>
</dbReference>
<keyword evidence="9" id="KW-0862">Zinc</keyword>
<dbReference type="InterPro" id="IPR011115">
    <property type="entry name" value="SecA_DEAD"/>
</dbReference>
<organism evidence="20">
    <name type="scientific">Telmatobacter sp. DSM 110680</name>
    <dbReference type="NCBI Taxonomy" id="3036704"/>
    <lineage>
        <taxon>Bacteria</taxon>
        <taxon>Pseudomonadati</taxon>
        <taxon>Acidobacteriota</taxon>
        <taxon>Terriglobia</taxon>
        <taxon>Terriglobales</taxon>
        <taxon>Acidobacteriaceae</taxon>
        <taxon>Telmatobacter</taxon>
    </lineage>
</organism>
<keyword evidence="11 15" id="KW-0653">Protein transport</keyword>
<feature type="domain" description="Helicase ATP-binding" evidence="18">
    <location>
        <begin position="105"/>
        <end position="263"/>
    </location>
</feature>
<dbReference type="InterPro" id="IPR011116">
    <property type="entry name" value="SecA_Wing/Scaffold"/>
</dbReference>
<keyword evidence="7" id="KW-0479">Metal-binding</keyword>
<evidence type="ECO:0000259" key="19">
    <source>
        <dbReference type="PROSITE" id="PS51196"/>
    </source>
</evidence>
<evidence type="ECO:0000256" key="14">
    <source>
        <dbReference type="ARBA" id="ARBA00023136"/>
    </source>
</evidence>
<keyword evidence="8 15" id="KW-0547">Nucleotide-binding</keyword>
<dbReference type="InterPro" id="IPR014018">
    <property type="entry name" value="SecA_motor_DEAD"/>
</dbReference>
<dbReference type="InterPro" id="IPR011130">
    <property type="entry name" value="SecA_preprotein_X-link_dom"/>
</dbReference>
<comment type="function">
    <text evidence="15">Part of the Sec protein translocase complex. Interacts with the SecYEG preprotein conducting channel. Has a central role in coupling the hydrolysis of ATP to the transfer of proteins into and across the cell membrane, serving as an ATP-driven molecular motor driving the stepwise translocation of polypeptide chains across the membrane.</text>
</comment>
<dbReference type="CDD" id="cd17928">
    <property type="entry name" value="DEXDc_SecA"/>
    <property type="match status" value="1"/>
</dbReference>
<dbReference type="PANTHER" id="PTHR30612:SF0">
    <property type="entry name" value="CHLOROPLAST PROTEIN-TRANSPORTING ATPASE"/>
    <property type="match status" value="1"/>
</dbReference>
<dbReference type="GO" id="GO:0005886">
    <property type="term" value="C:plasma membrane"/>
    <property type="evidence" value="ECO:0007669"/>
    <property type="project" value="UniProtKB-SubCell"/>
</dbReference>
<name>A0AAU7DPW7_9BACT</name>
<dbReference type="GO" id="GO:0006605">
    <property type="term" value="P:protein targeting"/>
    <property type="evidence" value="ECO:0007669"/>
    <property type="project" value="UniProtKB-UniRule"/>
</dbReference>
<dbReference type="PROSITE" id="PS51196">
    <property type="entry name" value="SECA_MOTOR_DEAD"/>
    <property type="match status" value="1"/>
</dbReference>
<evidence type="ECO:0000256" key="9">
    <source>
        <dbReference type="ARBA" id="ARBA00022833"/>
    </source>
</evidence>
<comment type="subunit">
    <text evidence="15">Monomer and homodimer. Part of the essential Sec protein translocation apparatus which comprises SecA, SecYEG and auxiliary proteins SecDF. Other proteins may also be involved.</text>
</comment>
<dbReference type="SUPFAM" id="SSF81767">
    <property type="entry name" value="Pre-protein crosslinking domain of SecA"/>
    <property type="match status" value="1"/>
</dbReference>
<dbReference type="GO" id="GO:0043952">
    <property type="term" value="P:protein transport by the Sec complex"/>
    <property type="evidence" value="ECO:0007669"/>
    <property type="project" value="TreeGrafter"/>
</dbReference>
<dbReference type="GO" id="GO:0017038">
    <property type="term" value="P:protein import"/>
    <property type="evidence" value="ECO:0007669"/>
    <property type="project" value="InterPro"/>
</dbReference>
<dbReference type="InterPro" id="IPR027417">
    <property type="entry name" value="P-loop_NTPase"/>
</dbReference>
<dbReference type="SUPFAM" id="SSF81886">
    <property type="entry name" value="Helical scaffold and wing domains of SecA"/>
    <property type="match status" value="1"/>
</dbReference>
<comment type="catalytic activity">
    <reaction evidence="15">
        <text>ATP + H2O + cellular proteinSide 1 = ADP + phosphate + cellular proteinSide 2.</text>
        <dbReference type="EC" id="7.4.2.8"/>
    </reaction>
</comment>
<keyword evidence="10 15" id="KW-0067">ATP-binding</keyword>
<dbReference type="InterPro" id="IPR014001">
    <property type="entry name" value="Helicase_ATP-bd"/>
</dbReference>
<evidence type="ECO:0000256" key="17">
    <source>
        <dbReference type="SAM" id="MobiDB-lite"/>
    </source>
</evidence>
<dbReference type="RefSeq" id="WP_348264524.1">
    <property type="nucleotide sequence ID" value="NZ_CP121196.1"/>
</dbReference>
<dbReference type="EC" id="7.4.2.8" evidence="15"/>
<dbReference type="GO" id="GO:0065002">
    <property type="term" value="P:intracellular protein transmembrane transport"/>
    <property type="evidence" value="ECO:0007669"/>
    <property type="project" value="UniProtKB-UniRule"/>
</dbReference>
<dbReference type="NCBIfam" id="TIGR00963">
    <property type="entry name" value="secA"/>
    <property type="match status" value="1"/>
</dbReference>
<dbReference type="GO" id="GO:0005829">
    <property type="term" value="C:cytosol"/>
    <property type="evidence" value="ECO:0007669"/>
    <property type="project" value="TreeGrafter"/>
</dbReference>
<reference evidence="20" key="1">
    <citation type="submission" date="2023-03" db="EMBL/GenBank/DDBJ databases">
        <title>Edaphobacter sp.</title>
        <authorList>
            <person name="Huber K.J."/>
            <person name="Papendorf J."/>
            <person name="Pilke C."/>
            <person name="Bunk B."/>
            <person name="Sproeer C."/>
            <person name="Pester M."/>
        </authorList>
    </citation>
    <scope>NUCLEOTIDE SEQUENCE</scope>
    <source>
        <strain evidence="20">DSM 110680</strain>
    </source>
</reference>
<evidence type="ECO:0000256" key="5">
    <source>
        <dbReference type="ARBA" id="ARBA00022475"/>
    </source>
</evidence>